<name>A0A9D2TNG0_9CORY</name>
<reference evidence="1" key="2">
    <citation type="submission" date="2021-04" db="EMBL/GenBank/DDBJ databases">
        <authorList>
            <person name="Gilroy R."/>
        </authorList>
    </citation>
    <scope>NUCLEOTIDE SEQUENCE</scope>
    <source>
        <strain evidence="1">ChiHjej13B12-4958</strain>
    </source>
</reference>
<evidence type="ECO:0000313" key="2">
    <source>
        <dbReference type="Proteomes" id="UP000823858"/>
    </source>
</evidence>
<dbReference type="AlphaFoldDB" id="A0A9D2TNG0"/>
<organism evidence="1 2">
    <name type="scientific">Candidatus Corynebacterium faecigallinarum</name>
    <dbReference type="NCBI Taxonomy" id="2838528"/>
    <lineage>
        <taxon>Bacteria</taxon>
        <taxon>Bacillati</taxon>
        <taxon>Actinomycetota</taxon>
        <taxon>Actinomycetes</taxon>
        <taxon>Mycobacteriales</taxon>
        <taxon>Corynebacteriaceae</taxon>
        <taxon>Corynebacterium</taxon>
    </lineage>
</organism>
<reference evidence="1" key="1">
    <citation type="journal article" date="2021" name="PeerJ">
        <title>Extensive microbial diversity within the chicken gut microbiome revealed by metagenomics and culture.</title>
        <authorList>
            <person name="Gilroy R."/>
            <person name="Ravi A."/>
            <person name="Getino M."/>
            <person name="Pursley I."/>
            <person name="Horton D.L."/>
            <person name="Alikhan N.F."/>
            <person name="Baker D."/>
            <person name="Gharbi K."/>
            <person name="Hall N."/>
            <person name="Watson M."/>
            <person name="Adriaenssens E.M."/>
            <person name="Foster-Nyarko E."/>
            <person name="Jarju S."/>
            <person name="Secka A."/>
            <person name="Antonio M."/>
            <person name="Oren A."/>
            <person name="Chaudhuri R.R."/>
            <person name="La Ragione R."/>
            <person name="Hildebrand F."/>
            <person name="Pallen M.J."/>
        </authorList>
    </citation>
    <scope>NUCLEOTIDE SEQUENCE</scope>
    <source>
        <strain evidence="1">ChiHjej13B12-4958</strain>
    </source>
</reference>
<dbReference type="Proteomes" id="UP000823858">
    <property type="component" value="Unassembled WGS sequence"/>
</dbReference>
<sequence length="608" mass="65540">MNTTQIRAAATAAATHVTHVTTAAEVRELADRLNNPAGMAPSLVVTTDQRTSQVHLDIAELCRRVDDDVHVHVLETGSLTWEFSDSMPPETSVWGGAARIYPAHDLTWTQNCYAGDLLFANIRPDNAAAMARIIAERVNTLAENARNIEALTSLAAQAEVPAEMIAPQPFRGTFSGATSVSVGRITSRDAPRLGMLQVDLDVLLPGMPVSIGSVFTVDDVVSGRFDASGTVIEVDGLRTVEQMAADLVPHHVYPAVVTEIVCKSQVKVHVVPGVVSTLTQSGIDASATVGDVVPVQVQSVGERDGKVRIVVGPVPENVMNDSGMNCGVNDAPALRTGGPVWASMPATPDDADDAAADAGTAVDEDATVSIPEGSVAELKGLRTRVPQLRERVRQQDSEIGQLRADLATSSQEITFAWDENDRLEDENDQLRARLTAAGLPLPDGVASGDARTAARTKKTVTRTVYTERPLIGTEFDTLDDQLRAEVQVNWMHQVDAADKHDHKLNFDLGTEFLASVDKTVNDQEAARQKLPLVMAWIACGMPERTSRHHAYRENEGGGSPQLVRTDGAKAFRVDLESKTAAARRLHYWRLPDGSVEFARVGFHDEPGF</sequence>
<proteinExistence type="predicted"/>
<comment type="caution">
    <text evidence="1">The sequence shown here is derived from an EMBL/GenBank/DDBJ whole genome shotgun (WGS) entry which is preliminary data.</text>
</comment>
<protein>
    <submittedName>
        <fullName evidence="1">Uncharacterized protein</fullName>
    </submittedName>
</protein>
<evidence type="ECO:0000313" key="1">
    <source>
        <dbReference type="EMBL" id="HJC84792.1"/>
    </source>
</evidence>
<accession>A0A9D2TNG0</accession>
<dbReference type="EMBL" id="DWVP01000009">
    <property type="protein sequence ID" value="HJC84792.1"/>
    <property type="molecule type" value="Genomic_DNA"/>
</dbReference>
<gene>
    <name evidence="1" type="ORF">H9751_04455</name>
</gene>